<sequence>MTGIGLSASVAVYAQQEVSPSATTEAAKQAFIQELAQQHQIDPDYITQLLDSAQRDEQVLQAIQRPWEARPWHQYHGIFLTERRIQQGVAFWNEHQDTLARAEQEFGVPASLIVAIIGVETFYGQYMGNYRVLDSLYSLGFYYPPRERFFRSELGEFIRLAAAEGLDPEAIKGSYAGAMGYGQFISSSYRAYAVDFDGDGQRDLLNNKVDAIGSVANYFARHRYQKGQPVAVPAWPNRVEDLDTLVSSRGQNLTHTVGSLRAAGVDFITQMGDDTPARLFRFDEQDGASYWVGLPNFYSITRYNHSPLYALAVHLLSEEIRHAKQQ</sequence>
<protein>
    <submittedName>
        <fullName evidence="2">Lytic murein transglycosylase B</fullName>
    </submittedName>
</protein>
<evidence type="ECO:0000313" key="3">
    <source>
        <dbReference type="Proteomes" id="UP000287865"/>
    </source>
</evidence>
<evidence type="ECO:0000259" key="1">
    <source>
        <dbReference type="Pfam" id="PF13406"/>
    </source>
</evidence>
<proteinExistence type="predicted"/>
<dbReference type="CDD" id="cd13399">
    <property type="entry name" value="Slt35-like"/>
    <property type="match status" value="1"/>
</dbReference>
<name>A0ABY0BR61_9GAMM</name>
<comment type="caution">
    <text evidence="2">The sequence shown here is derived from an EMBL/GenBank/DDBJ whole genome shotgun (WGS) entry which is preliminary data.</text>
</comment>
<organism evidence="2 3">
    <name type="scientific">Aliidiomarina maris</name>
    <dbReference type="NCBI Taxonomy" id="531312"/>
    <lineage>
        <taxon>Bacteria</taxon>
        <taxon>Pseudomonadati</taxon>
        <taxon>Pseudomonadota</taxon>
        <taxon>Gammaproteobacteria</taxon>
        <taxon>Alteromonadales</taxon>
        <taxon>Idiomarinaceae</taxon>
        <taxon>Aliidiomarina</taxon>
    </lineage>
</organism>
<dbReference type="Gene3D" id="1.10.530.10">
    <property type="match status" value="1"/>
</dbReference>
<dbReference type="EMBL" id="PIPK01000007">
    <property type="protein sequence ID" value="RUO24260.1"/>
    <property type="molecule type" value="Genomic_DNA"/>
</dbReference>
<evidence type="ECO:0000313" key="2">
    <source>
        <dbReference type="EMBL" id="RUO24260.1"/>
    </source>
</evidence>
<dbReference type="InterPro" id="IPR023346">
    <property type="entry name" value="Lysozyme-like_dom_sf"/>
</dbReference>
<reference evidence="2 3" key="1">
    <citation type="journal article" date="2018" name="Front. Microbiol.">
        <title>Genome-Based Analysis Reveals the Taxonomy and Diversity of the Family Idiomarinaceae.</title>
        <authorList>
            <person name="Liu Y."/>
            <person name="Lai Q."/>
            <person name="Shao Z."/>
        </authorList>
    </citation>
    <scope>NUCLEOTIDE SEQUENCE [LARGE SCALE GENOMIC DNA]</scope>
    <source>
        <strain evidence="2 3">CF12-14</strain>
    </source>
</reference>
<dbReference type="NCBIfam" id="TIGR02282">
    <property type="entry name" value="MltB"/>
    <property type="match status" value="1"/>
</dbReference>
<dbReference type="Gene3D" id="1.10.8.350">
    <property type="entry name" value="Bacterial muramidase"/>
    <property type="match status" value="1"/>
</dbReference>
<dbReference type="InterPro" id="IPR043426">
    <property type="entry name" value="MltB-like"/>
</dbReference>
<dbReference type="InterPro" id="IPR031304">
    <property type="entry name" value="SLT_2"/>
</dbReference>
<feature type="domain" description="Transglycosylase SLT" evidence="1">
    <location>
        <begin position="25"/>
        <end position="318"/>
    </location>
</feature>
<keyword evidence="3" id="KW-1185">Reference proteome</keyword>
<gene>
    <name evidence="2" type="primary">mltB</name>
    <name evidence="2" type="ORF">CWE07_09110</name>
</gene>
<dbReference type="SUPFAM" id="SSF53955">
    <property type="entry name" value="Lysozyme-like"/>
    <property type="match status" value="1"/>
</dbReference>
<dbReference type="Pfam" id="PF13406">
    <property type="entry name" value="SLT_2"/>
    <property type="match status" value="1"/>
</dbReference>
<dbReference type="InterPro" id="IPR011757">
    <property type="entry name" value="Lytic_transglycosylase_MltB"/>
</dbReference>
<accession>A0ABY0BR61</accession>
<dbReference type="PANTHER" id="PTHR30163">
    <property type="entry name" value="MEMBRANE-BOUND LYTIC MUREIN TRANSGLYCOSYLASE B"/>
    <property type="match status" value="1"/>
</dbReference>
<dbReference type="PANTHER" id="PTHR30163:SF9">
    <property type="entry name" value="MEMBRANE-BOUND LYTIC MUREIN TRANSGLYCOSYLASE B"/>
    <property type="match status" value="1"/>
</dbReference>
<dbReference type="Proteomes" id="UP000287865">
    <property type="component" value="Unassembled WGS sequence"/>
</dbReference>